<dbReference type="Proteomes" id="UP000516106">
    <property type="component" value="Chromosome"/>
</dbReference>
<accession>A0A7G1IT82</accession>
<evidence type="ECO:0000313" key="2">
    <source>
        <dbReference type="EMBL" id="BCJ09960.1"/>
    </source>
</evidence>
<keyword evidence="1" id="KW-0812">Transmembrane</keyword>
<proteinExistence type="predicted"/>
<keyword evidence="1" id="KW-1133">Transmembrane helix</keyword>
<organism evidence="2 3">
    <name type="scientific">Streptococcus mitis</name>
    <dbReference type="NCBI Taxonomy" id="28037"/>
    <lineage>
        <taxon>Bacteria</taxon>
        <taxon>Bacillati</taxon>
        <taxon>Bacillota</taxon>
        <taxon>Bacilli</taxon>
        <taxon>Lactobacillales</taxon>
        <taxon>Streptococcaceae</taxon>
        <taxon>Streptococcus</taxon>
        <taxon>Streptococcus mitis group</taxon>
    </lineage>
</organism>
<evidence type="ECO:0000256" key="1">
    <source>
        <dbReference type="SAM" id="Phobius"/>
    </source>
</evidence>
<feature type="transmembrane region" description="Helical" evidence="1">
    <location>
        <begin position="20"/>
        <end position="38"/>
    </location>
</feature>
<gene>
    <name evidence="2" type="ORF">SMNM65_03920</name>
</gene>
<reference evidence="3" key="1">
    <citation type="submission" date="2020-08" db="EMBL/GenBank/DDBJ databases">
        <title>Complete genome sequence of Streptococcus mitis strain Nm-65.</title>
        <authorList>
            <person name="Tabata A."/>
            <person name="Ohkuni H."/>
            <person name="Nagamune H."/>
        </authorList>
    </citation>
    <scope>NUCLEOTIDE SEQUENCE [LARGE SCALE GENOMIC DNA]</scope>
    <source>
        <strain evidence="3">Nm-65</strain>
    </source>
</reference>
<protein>
    <submittedName>
        <fullName evidence="2">Uncharacterized protein</fullName>
    </submittedName>
</protein>
<name>A0A7G1IT82_STRMT</name>
<dbReference type="AlphaFoldDB" id="A0A7G1IT82"/>
<feature type="transmembrane region" description="Helical" evidence="1">
    <location>
        <begin position="50"/>
        <end position="74"/>
    </location>
</feature>
<evidence type="ECO:0000313" key="3">
    <source>
        <dbReference type="Proteomes" id="UP000516106"/>
    </source>
</evidence>
<dbReference type="EMBL" id="AP023349">
    <property type="protein sequence ID" value="BCJ09960.1"/>
    <property type="molecule type" value="Genomic_DNA"/>
</dbReference>
<keyword evidence="1" id="KW-0472">Membrane</keyword>
<sequence>MSINLFTIFRTIWLRSETKFLFAFSLLPLVVPLLTNSPDMEVFYVAGDNASFSFFVSIVFQSQFKLVLPTLIFLI</sequence>